<comment type="subunit">
    <text evidence="2">Homotrimer.</text>
</comment>
<reference evidence="5 6" key="1">
    <citation type="submission" date="2021-12" db="EMBL/GenBank/DDBJ databases">
        <title>Genome sequencing of bacteria with rrn-lacking chromosome and rrn-plasmid.</title>
        <authorList>
            <person name="Anda M."/>
            <person name="Iwasaki W."/>
        </authorList>
    </citation>
    <scope>NUCLEOTIDE SEQUENCE [LARGE SCALE GENOMIC DNA]</scope>
    <source>
        <strain evidence="5 6">NBRC 101262</strain>
        <plasmid evidence="5 6">pPP3</plasmid>
    </source>
</reference>
<keyword evidence="2" id="KW-0055">Arginine biosynthesis</keyword>
<gene>
    <name evidence="2 5" type="primary">argF'</name>
    <name evidence="5" type="ORF">PEPS_38480</name>
</gene>
<dbReference type="PRINTS" id="PR00101">
    <property type="entry name" value="ATCASE"/>
</dbReference>
<feature type="binding site" evidence="2">
    <location>
        <position position="145"/>
    </location>
    <ligand>
        <name>N(2)-succinyl-L-ornithine</name>
        <dbReference type="ChEBI" id="CHEBI:58514"/>
    </ligand>
</feature>
<feature type="binding site" description="in other chain" evidence="2">
    <location>
        <begin position="50"/>
        <end position="53"/>
    </location>
    <ligand>
        <name>carbamoyl phosphate</name>
        <dbReference type="ChEBI" id="CHEBI:58228"/>
        <note>ligand shared between two neighboring subunits</note>
    </ligand>
</feature>
<evidence type="ECO:0000256" key="2">
    <source>
        <dbReference type="HAMAP-Rule" id="MF_02235"/>
    </source>
</evidence>
<dbReference type="Proteomes" id="UP001354989">
    <property type="component" value="Plasmid pPP3"/>
</dbReference>
<dbReference type="InterPro" id="IPR006131">
    <property type="entry name" value="Asp_carbamoyltransf_Asp/Orn-bd"/>
</dbReference>
<dbReference type="PANTHER" id="PTHR45753:SF3">
    <property type="entry name" value="ORNITHINE TRANSCARBAMYLASE, MITOCHONDRIAL"/>
    <property type="match status" value="1"/>
</dbReference>
<comment type="catalytic activity">
    <reaction evidence="2">
        <text>N(2)-succinyl-L-ornithine + carbamoyl phosphate = N(2)-succinyl-L-citrulline + phosphate + H(+)</text>
        <dbReference type="Rhea" id="RHEA:25884"/>
        <dbReference type="ChEBI" id="CHEBI:15378"/>
        <dbReference type="ChEBI" id="CHEBI:43474"/>
        <dbReference type="ChEBI" id="CHEBI:58228"/>
        <dbReference type="ChEBI" id="CHEBI:58514"/>
        <dbReference type="ChEBI" id="CHEBI:58862"/>
        <dbReference type="EC" id="2.1.3.11"/>
    </reaction>
</comment>
<feature type="binding site" description="in other chain" evidence="2">
    <location>
        <begin position="276"/>
        <end position="277"/>
    </location>
    <ligand>
        <name>carbamoyl phosphate</name>
        <dbReference type="ChEBI" id="CHEBI:58228"/>
        <note>ligand shared between two neighboring subunits</note>
    </ligand>
</feature>
<comment type="pathway">
    <text evidence="2">Amino-acid biosynthesis; L-arginine biosynthesis.</text>
</comment>
<keyword evidence="2" id="KW-0028">Amino-acid biosynthesis</keyword>
<evidence type="ECO:0000259" key="4">
    <source>
        <dbReference type="Pfam" id="PF02729"/>
    </source>
</evidence>
<dbReference type="InterPro" id="IPR043696">
    <property type="entry name" value="ArgF'-like"/>
</dbReference>
<feature type="binding site" description="in other chain" evidence="2">
    <location>
        <position position="302"/>
    </location>
    <ligand>
        <name>carbamoyl phosphate</name>
        <dbReference type="ChEBI" id="CHEBI:58228"/>
        <note>ligand shared between two neighboring subunits</note>
    </ligand>
</feature>
<sequence length="319" mass="35807">MSSTAKFTNITDVNNLNAWIEEARYLKRNPHIFKKVGAGKCIGLVFFNPSLRTRMSSQRAAQLLGMDTIVLNVGSDGWNLEMSDGAVMDQGAQEHIKDAIQVMSQYCDLLAVRAFADLKNREEDYSERILNDFIKYSDVPVISLESATGHPLQAFADMITIEEQRAEGRRPKVVLTWAPHPRALPQAVANSFVEWVKASDADLVITNPEGYDLAKEVTEGVKVEYDQDKAFADADFIYAKNWSSYEEYGKILSTDSAWQVTSEKMALTNNAKFMHCLPIRRNVVASDEVIDNSIVIKQAENRLFAAAVAFKKVLEQIEK</sequence>
<feature type="binding site" description="in other chain" evidence="2">
    <location>
        <position position="113"/>
    </location>
    <ligand>
        <name>carbamoyl phosphate</name>
        <dbReference type="ChEBI" id="CHEBI:58228"/>
        <note>ligand shared between two neighboring subunits</note>
    </ligand>
</feature>
<evidence type="ECO:0000259" key="3">
    <source>
        <dbReference type="Pfam" id="PF00185"/>
    </source>
</evidence>
<geneLocation type="plasmid" evidence="5 6">
    <name>pPP3</name>
</geneLocation>
<organism evidence="5 6">
    <name type="scientific">Persicobacter psychrovividus</name>
    <dbReference type="NCBI Taxonomy" id="387638"/>
    <lineage>
        <taxon>Bacteria</taxon>
        <taxon>Pseudomonadati</taxon>
        <taxon>Bacteroidota</taxon>
        <taxon>Cytophagia</taxon>
        <taxon>Cytophagales</taxon>
        <taxon>Persicobacteraceae</taxon>
        <taxon>Persicobacter</taxon>
    </lineage>
</organism>
<dbReference type="InterPro" id="IPR036901">
    <property type="entry name" value="Asp/Orn_carbamoylTrfase_sf"/>
</dbReference>
<dbReference type="HAMAP" id="MF_02235">
    <property type="entry name" value="SOTCase"/>
    <property type="match status" value="1"/>
</dbReference>
<dbReference type="EMBL" id="AP025295">
    <property type="protein sequence ID" value="BDD01568.1"/>
    <property type="molecule type" value="Genomic_DNA"/>
</dbReference>
<keyword evidence="5" id="KW-0614">Plasmid</keyword>
<feature type="binding site" evidence="2">
    <location>
        <position position="240"/>
    </location>
    <ligand>
        <name>N(2)-succinyl-L-ornithine</name>
        <dbReference type="ChEBI" id="CHEBI:58514"/>
    </ligand>
</feature>
<keyword evidence="1 2" id="KW-0808">Transferase</keyword>
<dbReference type="PANTHER" id="PTHR45753">
    <property type="entry name" value="ORNITHINE CARBAMOYLTRANSFERASE, MITOCHONDRIAL"/>
    <property type="match status" value="1"/>
</dbReference>
<dbReference type="PRINTS" id="PR00100">
    <property type="entry name" value="AOTCASE"/>
</dbReference>
<feature type="binding site" evidence="2">
    <location>
        <position position="180"/>
    </location>
    <ligand>
        <name>N(2)-succinyl-L-ornithine</name>
        <dbReference type="ChEBI" id="CHEBI:58514"/>
    </ligand>
</feature>
<evidence type="ECO:0000313" key="5">
    <source>
        <dbReference type="EMBL" id="BDD01568.1"/>
    </source>
</evidence>
<protein>
    <recommendedName>
        <fullName evidence="2">N-succinylornithine carbamoyltransferase</fullName>
        <ecNumber evidence="2">2.1.3.11</ecNumber>
    </recommendedName>
    <alternativeName>
        <fullName evidence="2">N-succinyl-L-ornithine transcarbamylase</fullName>
        <shortName evidence="2">SOTCase</shortName>
    </alternativeName>
</protein>
<dbReference type="InterPro" id="IPR006130">
    <property type="entry name" value="Asp/Orn_carbamoylTrfase"/>
</dbReference>
<comment type="function">
    <text evidence="2">Catalyzes the transfer of the carbamoyl group from carbamoyl phosphate to the delta-amino group of N(2)-succinyl-L-ornithine to produce N(2)-succinyl-L-citrulline. Is essential for arginine biosynthesis.</text>
</comment>
<proteinExistence type="inferred from homology"/>
<dbReference type="NCBIfam" id="NF003384">
    <property type="entry name" value="PRK04523.1"/>
    <property type="match status" value="1"/>
</dbReference>
<dbReference type="Gene3D" id="3.40.50.1370">
    <property type="entry name" value="Aspartate/ornithine carbamoyltransferase"/>
    <property type="match status" value="2"/>
</dbReference>
<feature type="binding site" evidence="2">
    <location>
        <position position="280"/>
    </location>
    <ligand>
        <name>N(2)-succinyl-L-ornithine</name>
        <dbReference type="ChEBI" id="CHEBI:58514"/>
    </ligand>
</feature>
<feature type="binding site" evidence="2">
    <location>
        <position position="78"/>
    </location>
    <ligand>
        <name>carbamoyl phosphate</name>
        <dbReference type="ChEBI" id="CHEBI:58228"/>
        <note>ligand shared between two neighboring subunits</note>
    </ligand>
</feature>
<evidence type="ECO:0000256" key="1">
    <source>
        <dbReference type="ARBA" id="ARBA00022679"/>
    </source>
</evidence>
<keyword evidence="6" id="KW-1185">Reference proteome</keyword>
<dbReference type="InterPro" id="IPR006132">
    <property type="entry name" value="Asp/Orn_carbamoyltranf_P-bd"/>
</dbReference>
<dbReference type="RefSeq" id="WP_338399006.1">
    <property type="nucleotide sequence ID" value="NZ_AP025295.1"/>
</dbReference>
<dbReference type="EC" id="2.1.3.11" evidence="2"/>
<feature type="domain" description="Aspartate/ornithine carbamoyltransferase Asp/Orn-binding" evidence="3">
    <location>
        <begin position="188"/>
        <end position="306"/>
    </location>
</feature>
<dbReference type="SUPFAM" id="SSF53671">
    <property type="entry name" value="Aspartate/ornithine carbamoyltransferase"/>
    <property type="match status" value="1"/>
</dbReference>
<accession>A0ABM7VKP0</accession>
<feature type="domain" description="Aspartate/ornithine carbamoyltransferase carbamoyl-P binding" evidence="4">
    <location>
        <begin position="11"/>
        <end position="163"/>
    </location>
</feature>
<name>A0ABM7VKP0_9BACT</name>
<feature type="binding site" description="in other chain" evidence="2">
    <location>
        <begin position="150"/>
        <end position="153"/>
    </location>
    <ligand>
        <name>carbamoyl phosphate</name>
        <dbReference type="ChEBI" id="CHEBI:58228"/>
        <note>ligand shared between two neighboring subunits</note>
    </ligand>
</feature>
<evidence type="ECO:0000313" key="6">
    <source>
        <dbReference type="Proteomes" id="UP001354989"/>
    </source>
</evidence>
<dbReference type="Pfam" id="PF02729">
    <property type="entry name" value="OTCace_N"/>
    <property type="match status" value="1"/>
</dbReference>
<dbReference type="Pfam" id="PF00185">
    <property type="entry name" value="OTCace"/>
    <property type="match status" value="1"/>
</dbReference>
<comment type="similarity">
    <text evidence="2">Belongs to the aspartate/ornithine carbamoyltransferase superfamily. SOTCase family.</text>
</comment>